<dbReference type="PANTHER" id="PTHR47666">
    <property type="entry name" value="PROTEIN VASCULAR ASSOCIATED DEATH 1, CHLOROPLASTIC"/>
    <property type="match status" value="1"/>
</dbReference>
<dbReference type="Gene3D" id="2.30.29.30">
    <property type="entry name" value="Pleckstrin-homology domain (PH domain)/Phosphotyrosine-binding domain (PTB)"/>
    <property type="match status" value="1"/>
</dbReference>
<evidence type="ECO:0000256" key="5">
    <source>
        <dbReference type="SAM" id="MobiDB-lite"/>
    </source>
</evidence>
<dbReference type="GO" id="GO:0016020">
    <property type="term" value="C:membrane"/>
    <property type="evidence" value="ECO:0007669"/>
    <property type="project" value="UniProtKB-SubCell"/>
</dbReference>
<feature type="region of interest" description="Disordered" evidence="5">
    <location>
        <begin position="374"/>
        <end position="397"/>
    </location>
</feature>
<dbReference type="InterPro" id="IPR004182">
    <property type="entry name" value="GRAM"/>
</dbReference>
<dbReference type="Pfam" id="PF02893">
    <property type="entry name" value="GRAM"/>
    <property type="match status" value="1"/>
</dbReference>
<feature type="compositionally biased region" description="Acidic residues" evidence="5">
    <location>
        <begin position="376"/>
        <end position="390"/>
    </location>
</feature>
<name>A0A7S4R9L2_9STRA</name>
<dbReference type="AlphaFoldDB" id="A0A7S4R9L2"/>
<dbReference type="InterPro" id="IPR011993">
    <property type="entry name" value="PH-like_dom_sf"/>
</dbReference>
<evidence type="ECO:0000256" key="3">
    <source>
        <dbReference type="ARBA" id="ARBA00022989"/>
    </source>
</evidence>
<evidence type="ECO:0000256" key="4">
    <source>
        <dbReference type="ARBA" id="ARBA00023136"/>
    </source>
</evidence>
<reference evidence="7" key="1">
    <citation type="submission" date="2021-01" db="EMBL/GenBank/DDBJ databases">
        <authorList>
            <person name="Corre E."/>
            <person name="Pelletier E."/>
            <person name="Niang G."/>
            <person name="Scheremetjew M."/>
            <person name="Finn R."/>
            <person name="Kale V."/>
            <person name="Holt S."/>
            <person name="Cochrane G."/>
            <person name="Meng A."/>
            <person name="Brown T."/>
            <person name="Cohen L."/>
        </authorList>
    </citation>
    <scope>NUCLEOTIDE SEQUENCE</scope>
    <source>
        <strain evidence="7">GSO104</strain>
    </source>
</reference>
<dbReference type="PANTHER" id="PTHR47666:SF1">
    <property type="entry name" value="PROTEIN VASCULAR ASSOCIATED DEATH 1, CHLOROPLASTIC"/>
    <property type="match status" value="1"/>
</dbReference>
<dbReference type="Pfam" id="PF16016">
    <property type="entry name" value="VASt"/>
    <property type="match status" value="1"/>
</dbReference>
<keyword evidence="2" id="KW-0812">Transmembrane</keyword>
<gene>
    <name evidence="7" type="ORF">DBRI00130_LOCUS15178</name>
</gene>
<accession>A0A7S4R9L2</accession>
<evidence type="ECO:0000259" key="6">
    <source>
        <dbReference type="PROSITE" id="PS51778"/>
    </source>
</evidence>
<feature type="region of interest" description="Disordered" evidence="5">
    <location>
        <begin position="1"/>
        <end position="24"/>
    </location>
</feature>
<evidence type="ECO:0000256" key="2">
    <source>
        <dbReference type="ARBA" id="ARBA00022692"/>
    </source>
</evidence>
<keyword evidence="3" id="KW-1133">Transmembrane helix</keyword>
<evidence type="ECO:0000256" key="1">
    <source>
        <dbReference type="ARBA" id="ARBA00004167"/>
    </source>
</evidence>
<dbReference type="InterPro" id="IPR031968">
    <property type="entry name" value="VASt"/>
</dbReference>
<dbReference type="EMBL" id="HBNS01019062">
    <property type="protein sequence ID" value="CAE4607702.1"/>
    <property type="molecule type" value="Transcribed_RNA"/>
</dbReference>
<dbReference type="PROSITE" id="PS51778">
    <property type="entry name" value="VAST"/>
    <property type="match status" value="1"/>
</dbReference>
<feature type="domain" description="VASt" evidence="6">
    <location>
        <begin position="185"/>
        <end position="374"/>
    </location>
</feature>
<protein>
    <recommendedName>
        <fullName evidence="6">VASt domain-containing protein</fullName>
    </recommendedName>
</protein>
<comment type="subcellular location">
    <subcellularLocation>
        <location evidence="1">Membrane</location>
        <topology evidence="1">Single-pass membrane protein</topology>
    </subcellularLocation>
</comment>
<evidence type="ECO:0000313" key="7">
    <source>
        <dbReference type="EMBL" id="CAE4607702.1"/>
    </source>
</evidence>
<organism evidence="7">
    <name type="scientific">Ditylum brightwellii</name>
    <dbReference type="NCBI Taxonomy" id="49249"/>
    <lineage>
        <taxon>Eukaryota</taxon>
        <taxon>Sar</taxon>
        <taxon>Stramenopiles</taxon>
        <taxon>Ochrophyta</taxon>
        <taxon>Bacillariophyta</taxon>
        <taxon>Mediophyceae</taxon>
        <taxon>Lithodesmiophycidae</taxon>
        <taxon>Lithodesmiales</taxon>
        <taxon>Lithodesmiaceae</taxon>
        <taxon>Ditylum</taxon>
    </lineage>
</organism>
<sequence length="526" mass="59604">MTKSDIDSDDVSTEEQKIETEGLNAPKSIKVETQLFLNHFWEETKGEGDDSNPPTIIASFSCAYWPKTSEGHISPLLHGRMFVTSSTMYFIGWTDKKIVLNWSDAISVTREKTMAGTVDNALQITYDSGEGESSYFFGSFAFRENAFRITTQMTEVAKSLNEITEKKSKKSKKLPEVPPDEVVKTMELVFSKKIKNMSIARFYEICWSEGNGTDAKPFYGPWLDKCGCFDIEISEWDDSEGESDKFTNAWCGEKYDRKRTVEFKAKRTSHLYIGPPIAGISQTHFCRVEGDEKCVLSMAVQTNGIPYADVFSVEARWVARRVGSRDLSIDCGIFVDFKKNTMLKSKIRQGTIAESTPVYLNLFDEMKDVCAANAEPLDETEEEEEDDDEDRSLPEEEMPEIKSRFQIAVGQARAIKSSLMKYCGEMKNTAAEHPAFQQIDSRQILMAIGSLFALLILCWFVSPDATVPQNDVTNVSREEMEQFTKRLDDMNSEMKEMRIVLKQILSLMQESHSVSHFGSAEVDDEL</sequence>
<proteinExistence type="predicted"/>
<keyword evidence="4" id="KW-0472">Membrane</keyword>